<dbReference type="Gene3D" id="3.90.1380.10">
    <property type="entry name" value="Threonine synthase, N-terminal domain"/>
    <property type="match status" value="1"/>
</dbReference>
<keyword evidence="8 12" id="KW-0663">Pyridoxal phosphate</keyword>
<dbReference type="Pfam" id="PF24857">
    <property type="entry name" value="THR4_C"/>
    <property type="match status" value="1"/>
</dbReference>
<evidence type="ECO:0000256" key="4">
    <source>
        <dbReference type="ARBA" id="ARBA00013028"/>
    </source>
</evidence>
<feature type="domain" description="Tryptophan synthase beta chain-like PALP" evidence="13">
    <location>
        <begin position="96"/>
        <end position="363"/>
    </location>
</feature>
<gene>
    <name evidence="15" type="ORF">SAMN05444277_11531</name>
</gene>
<dbReference type="EMBL" id="FOXQ01000015">
    <property type="protein sequence ID" value="SFQ49719.1"/>
    <property type="molecule type" value="Genomic_DNA"/>
</dbReference>
<organism evidence="15 16">
    <name type="scientific">Parafilimonas terrae</name>
    <dbReference type="NCBI Taxonomy" id="1465490"/>
    <lineage>
        <taxon>Bacteria</taxon>
        <taxon>Pseudomonadati</taxon>
        <taxon>Bacteroidota</taxon>
        <taxon>Chitinophagia</taxon>
        <taxon>Chitinophagales</taxon>
        <taxon>Chitinophagaceae</taxon>
        <taxon>Parafilimonas</taxon>
    </lineage>
</organism>
<evidence type="ECO:0000256" key="11">
    <source>
        <dbReference type="NCBIfam" id="TIGR00260"/>
    </source>
</evidence>
<keyword evidence="16" id="KW-1185">Reference proteome</keyword>
<dbReference type="GO" id="GO:0004795">
    <property type="term" value="F:threonine synthase activity"/>
    <property type="evidence" value="ECO:0007669"/>
    <property type="project" value="UniProtKB-UniRule"/>
</dbReference>
<dbReference type="PANTHER" id="PTHR42690">
    <property type="entry name" value="THREONINE SYNTHASE FAMILY MEMBER"/>
    <property type="match status" value="1"/>
</dbReference>
<dbReference type="FunFam" id="3.40.50.1100:FF:000022">
    <property type="entry name" value="Threonine synthase"/>
    <property type="match status" value="1"/>
</dbReference>
<evidence type="ECO:0000256" key="9">
    <source>
        <dbReference type="ARBA" id="ARBA00023239"/>
    </source>
</evidence>
<dbReference type="OrthoDB" id="9763107at2"/>
<evidence type="ECO:0000256" key="2">
    <source>
        <dbReference type="ARBA" id="ARBA00004979"/>
    </source>
</evidence>
<dbReference type="Gene3D" id="3.40.50.1100">
    <property type="match status" value="2"/>
</dbReference>
<proteinExistence type="inferred from homology"/>
<dbReference type="InterPro" id="IPR001926">
    <property type="entry name" value="TrpB-like_PALP"/>
</dbReference>
<dbReference type="NCBIfam" id="TIGR00260">
    <property type="entry name" value="thrC"/>
    <property type="match status" value="1"/>
</dbReference>
<dbReference type="STRING" id="1465490.SAMN05444277_11531"/>
<evidence type="ECO:0000313" key="15">
    <source>
        <dbReference type="EMBL" id="SFQ49719.1"/>
    </source>
</evidence>
<evidence type="ECO:0000259" key="14">
    <source>
        <dbReference type="Pfam" id="PF14821"/>
    </source>
</evidence>
<dbReference type="Proteomes" id="UP000199031">
    <property type="component" value="Unassembled WGS sequence"/>
</dbReference>
<dbReference type="SUPFAM" id="SSF53686">
    <property type="entry name" value="Tryptophan synthase beta subunit-like PLP-dependent enzymes"/>
    <property type="match status" value="1"/>
</dbReference>
<dbReference type="AlphaFoldDB" id="A0A1I5YZV2"/>
<evidence type="ECO:0000256" key="7">
    <source>
        <dbReference type="ARBA" id="ARBA00022697"/>
    </source>
</evidence>
<dbReference type="InterPro" id="IPR037158">
    <property type="entry name" value="Thr_synth_N_sf"/>
</dbReference>
<dbReference type="GO" id="GO:0009088">
    <property type="term" value="P:threonine biosynthetic process"/>
    <property type="evidence" value="ECO:0007669"/>
    <property type="project" value="UniProtKB-UniRule"/>
</dbReference>
<accession>A0A1I5YZV2</accession>
<feature type="domain" description="Threonine synthase N-terminal" evidence="14">
    <location>
        <begin position="2"/>
        <end position="79"/>
    </location>
</feature>
<dbReference type="InterPro" id="IPR029144">
    <property type="entry name" value="Thr_synth_N"/>
</dbReference>
<comment type="pathway">
    <text evidence="2">Amino-acid biosynthesis; L-threonine biosynthesis; L-threonine from L-aspartate: step 5/5.</text>
</comment>
<evidence type="ECO:0000259" key="13">
    <source>
        <dbReference type="Pfam" id="PF00291"/>
    </source>
</evidence>
<evidence type="ECO:0000256" key="5">
    <source>
        <dbReference type="ARBA" id="ARBA00018679"/>
    </source>
</evidence>
<evidence type="ECO:0000256" key="10">
    <source>
        <dbReference type="ARBA" id="ARBA00049144"/>
    </source>
</evidence>
<evidence type="ECO:0000256" key="12">
    <source>
        <dbReference type="PIRSR" id="PIRSR604450-51"/>
    </source>
</evidence>
<comment type="similarity">
    <text evidence="3">Belongs to the threonine synthase family.</text>
</comment>
<dbReference type="InterPro" id="IPR004450">
    <property type="entry name" value="Thr_synthase-like"/>
</dbReference>
<protein>
    <recommendedName>
        <fullName evidence="5 11">Threonine synthase</fullName>
        <ecNumber evidence="4 11">4.2.3.1</ecNumber>
    </recommendedName>
</protein>
<name>A0A1I5YZV2_9BACT</name>
<keyword evidence="6" id="KW-0028">Amino-acid biosynthesis</keyword>
<feature type="modified residue" description="N6-(pyridoxal phosphate)lysine" evidence="12">
    <location>
        <position position="107"/>
    </location>
</feature>
<dbReference type="InterPro" id="IPR051166">
    <property type="entry name" value="Threonine_Synthase"/>
</dbReference>
<evidence type="ECO:0000313" key="16">
    <source>
        <dbReference type="Proteomes" id="UP000199031"/>
    </source>
</evidence>
<dbReference type="GO" id="GO:0030170">
    <property type="term" value="F:pyridoxal phosphate binding"/>
    <property type="evidence" value="ECO:0007669"/>
    <property type="project" value="InterPro"/>
</dbReference>
<comment type="cofactor">
    <cofactor evidence="1 12">
        <name>pyridoxal 5'-phosphate</name>
        <dbReference type="ChEBI" id="CHEBI:597326"/>
    </cofactor>
</comment>
<dbReference type="RefSeq" id="WP_090662435.1">
    <property type="nucleotide sequence ID" value="NZ_FOXQ01000015.1"/>
</dbReference>
<evidence type="ECO:0000256" key="3">
    <source>
        <dbReference type="ARBA" id="ARBA00005517"/>
    </source>
</evidence>
<reference evidence="15 16" key="1">
    <citation type="submission" date="2016-10" db="EMBL/GenBank/DDBJ databases">
        <authorList>
            <person name="de Groot N.N."/>
        </authorList>
    </citation>
    <scope>NUCLEOTIDE SEQUENCE [LARGE SCALE GENOMIC DNA]</scope>
    <source>
        <strain evidence="15 16">DSM 28286</strain>
    </source>
</reference>
<dbReference type="PROSITE" id="PS00165">
    <property type="entry name" value="DEHYDRATASE_SER_THR"/>
    <property type="match status" value="1"/>
</dbReference>
<dbReference type="PANTHER" id="PTHR42690:SF1">
    <property type="entry name" value="THREONINE SYNTHASE-LIKE 2"/>
    <property type="match status" value="1"/>
</dbReference>
<dbReference type="InterPro" id="IPR000634">
    <property type="entry name" value="Ser/Thr_deHydtase_PyrdxlP-BS"/>
</dbReference>
<evidence type="ECO:0000256" key="1">
    <source>
        <dbReference type="ARBA" id="ARBA00001933"/>
    </source>
</evidence>
<dbReference type="Pfam" id="PF00291">
    <property type="entry name" value="PALP"/>
    <property type="match status" value="1"/>
</dbReference>
<dbReference type="Pfam" id="PF14821">
    <property type="entry name" value="Thr_synth_N"/>
    <property type="match status" value="1"/>
</dbReference>
<evidence type="ECO:0000256" key="8">
    <source>
        <dbReference type="ARBA" id="ARBA00022898"/>
    </source>
</evidence>
<comment type="catalytic activity">
    <reaction evidence="10">
        <text>O-phospho-L-homoserine + H2O = L-threonine + phosphate</text>
        <dbReference type="Rhea" id="RHEA:10840"/>
        <dbReference type="ChEBI" id="CHEBI:15377"/>
        <dbReference type="ChEBI" id="CHEBI:43474"/>
        <dbReference type="ChEBI" id="CHEBI:57590"/>
        <dbReference type="ChEBI" id="CHEBI:57926"/>
        <dbReference type="EC" id="4.2.3.1"/>
    </reaction>
</comment>
<keyword evidence="9" id="KW-0456">Lyase</keyword>
<keyword evidence="7" id="KW-0791">Threonine biosynthesis</keyword>
<evidence type="ECO:0000256" key="6">
    <source>
        <dbReference type="ARBA" id="ARBA00022605"/>
    </source>
</evidence>
<sequence length="442" mass="49184">MNYYSLNKISASATFEEATVKGQAPDKGLYFPESIPALSKDFITNIQSYSKEEIGFTVMKPFVGGSIPDDVLQHIVNETINFDFPLVKVSDTIYSLELFHGPTLAFKDVGARFMSRCLGYFNRNKNQKTTVLVATSGDTGGAVANGFLGVEGVDVIILYPSKKVSPVQELQLTTLGKNITAIEITGSFDDCQSIVKQAFADAELNNKYSLTSANSINVARWLPQQLYYFYAYQQWQQEKPPIISVPSGNFGNICAGILANISGLPVKHFIAACNANDVVPEFLKTGNYQPKQSIATISNAMDVGNPSNFIRILELFHQKTDDLKSQLSSVSIDDVTTEETIKDIFKKYNYVLDPHGAVAYYALKEYMEWDNNEFDNSTLPKPAGIFLETAHPVKFPEIVEAVTAQKIEAPESVEYLFDRKKLSIEMQPSFAAFKEWMMSKNV</sequence>
<dbReference type="EC" id="4.2.3.1" evidence="4 11"/>
<dbReference type="UniPathway" id="UPA00050">
    <property type="reaction ID" value="UER00065"/>
</dbReference>
<dbReference type="InterPro" id="IPR036052">
    <property type="entry name" value="TrpB-like_PALP_sf"/>
</dbReference>